<dbReference type="InterPro" id="IPR000086">
    <property type="entry name" value="NUDIX_hydrolase_dom"/>
</dbReference>
<evidence type="ECO:0000313" key="2">
    <source>
        <dbReference type="EMBL" id="PIU68336.1"/>
    </source>
</evidence>
<protein>
    <recommendedName>
        <fullName evidence="1">Nudix hydrolase domain-containing protein</fullName>
    </recommendedName>
</protein>
<evidence type="ECO:0000259" key="1">
    <source>
        <dbReference type="PROSITE" id="PS51462"/>
    </source>
</evidence>
<dbReference type="Pfam" id="PF00293">
    <property type="entry name" value="NUDIX"/>
    <property type="match status" value="1"/>
</dbReference>
<dbReference type="InterPro" id="IPR015797">
    <property type="entry name" value="NUDIX_hydrolase-like_dom_sf"/>
</dbReference>
<reference evidence="3" key="1">
    <citation type="submission" date="2017-09" db="EMBL/GenBank/DDBJ databases">
        <title>Depth-based differentiation of microbial function through sediment-hosted aquifers and enrichment of novel symbionts in the deep terrestrial subsurface.</title>
        <authorList>
            <person name="Probst A.J."/>
            <person name="Ladd B."/>
            <person name="Jarett J.K."/>
            <person name="Geller-Mcgrath D.E."/>
            <person name="Sieber C.M.K."/>
            <person name="Emerson J.B."/>
            <person name="Anantharaman K."/>
            <person name="Thomas B.C."/>
            <person name="Malmstrom R."/>
            <person name="Stieglmeier M."/>
            <person name="Klingl A."/>
            <person name="Woyke T."/>
            <person name="Ryan C.M."/>
            <person name="Banfield J.F."/>
        </authorList>
    </citation>
    <scope>NUCLEOTIDE SEQUENCE [LARGE SCALE GENOMIC DNA]</scope>
</reference>
<dbReference type="AlphaFoldDB" id="A0A2M7ALR2"/>
<dbReference type="EMBL" id="PEWD01000081">
    <property type="protein sequence ID" value="PIU68336.1"/>
    <property type="molecule type" value="Genomic_DNA"/>
</dbReference>
<dbReference type="PROSITE" id="PS51462">
    <property type="entry name" value="NUDIX"/>
    <property type="match status" value="1"/>
</dbReference>
<feature type="domain" description="Nudix hydrolase" evidence="1">
    <location>
        <begin position="9"/>
        <end position="139"/>
    </location>
</feature>
<comment type="caution">
    <text evidence="2">The sequence shown here is derived from an EMBL/GenBank/DDBJ whole genome shotgun (WGS) entry which is preliminary data.</text>
</comment>
<dbReference type="Proteomes" id="UP000229916">
    <property type="component" value="Unassembled WGS sequence"/>
</dbReference>
<name>A0A2M7ALR2_UNCKA</name>
<dbReference type="Gene3D" id="3.90.79.10">
    <property type="entry name" value="Nucleoside Triphosphate Pyrophosphohydrolase"/>
    <property type="match status" value="1"/>
</dbReference>
<evidence type="ECO:0000313" key="3">
    <source>
        <dbReference type="Proteomes" id="UP000229916"/>
    </source>
</evidence>
<organism evidence="2 3">
    <name type="scientific">candidate division WWE3 bacterium CG06_land_8_20_14_3_00_42_16</name>
    <dbReference type="NCBI Taxonomy" id="1975083"/>
    <lineage>
        <taxon>Bacteria</taxon>
        <taxon>Katanobacteria</taxon>
    </lineage>
</organism>
<accession>A0A2M7ALR2</accession>
<gene>
    <name evidence="2" type="ORF">COS81_04345</name>
</gene>
<sequence length="152" mass="17667">MPEAHTKGLLHRTVIAELINPFGGWTLTKQTSDRQDPYKLVSPIGGHVLAGESEIEALKRESEKETGITDFKFKLVGRKVFNRFVRNRQENHLFIVFEIYSSKKPVVSKESIDFKRFTKEMLIRSLRQKPEIFGEAFFFVIRNFYPKMLVSG</sequence>
<dbReference type="SUPFAM" id="SSF55811">
    <property type="entry name" value="Nudix"/>
    <property type="match status" value="1"/>
</dbReference>
<proteinExistence type="predicted"/>